<evidence type="ECO:0000313" key="1">
    <source>
        <dbReference type="EMBL" id="ABJ09763.1"/>
    </source>
</evidence>
<dbReference type="Gene3D" id="2.170.40.20">
    <property type="entry name" value="Human immunodeficiency virus 1, Gp160, envelope glycoprotein"/>
    <property type="match status" value="1"/>
</dbReference>
<dbReference type="EMBL" id="DQ984271">
    <property type="protein sequence ID" value="ABJ09763.1"/>
    <property type="molecule type" value="Genomic_RNA"/>
</dbReference>
<dbReference type="SUPFAM" id="SSF56502">
    <property type="entry name" value="gp120 core"/>
    <property type="match status" value="1"/>
</dbReference>
<accession>Q001H8</accession>
<organismHost>
    <name type="scientific">Homo sapiens</name>
    <name type="common">Human</name>
    <dbReference type="NCBI Taxonomy" id="9606"/>
</organismHost>
<feature type="non-terminal residue" evidence="1">
    <location>
        <position position="33"/>
    </location>
</feature>
<keyword evidence="1" id="KW-0946">Virion</keyword>
<protein>
    <submittedName>
        <fullName evidence="1">Envelope glycoprotein</fullName>
    </submittedName>
</protein>
<feature type="non-terminal residue" evidence="1">
    <location>
        <position position="1"/>
    </location>
</feature>
<dbReference type="GO" id="GO:0019031">
    <property type="term" value="C:viral envelope"/>
    <property type="evidence" value="ECO:0007669"/>
    <property type="project" value="UniProtKB-KW"/>
</dbReference>
<reference evidence="1" key="1">
    <citation type="journal article" date="2007" name="Virus Res.">
        <title>HIV-1 biological phenotype and predicted coreceptor usage based on V3 loop sequence in paired PBMC and plasma samples.</title>
        <authorList>
            <person name="Saracino A."/>
            <person name="Monno L."/>
            <person name="Punzi G."/>
            <person name="Cibelli D.C."/>
            <person name="Tartaglia A."/>
            <person name="Scudeller L."/>
            <person name="Brindicci G."/>
            <person name="Lagioia A."/>
            <person name="Scotto G."/>
            <person name="Angarano G."/>
        </authorList>
    </citation>
    <scope>NUCLEOTIDE SEQUENCE</scope>
    <source>
        <strain evidence="1">ALA2</strain>
    </source>
</reference>
<keyword evidence="1" id="KW-0261">Viral envelope protein</keyword>
<gene>
    <name evidence="1" type="primary">env</name>
</gene>
<dbReference type="InterPro" id="IPR036377">
    <property type="entry name" value="Gp120_core_sf"/>
</dbReference>
<organism evidence="1">
    <name type="scientific">Human immunodeficiency virus type 1</name>
    <name type="common">HIV-1</name>
    <dbReference type="NCBI Taxonomy" id="11676"/>
    <lineage>
        <taxon>Viruses</taxon>
        <taxon>Riboviria</taxon>
        <taxon>Pararnavirae</taxon>
        <taxon>Artverviricota</taxon>
        <taxon>Revtraviricetes</taxon>
        <taxon>Ortervirales</taxon>
        <taxon>Retroviridae</taxon>
        <taxon>Orthoretrovirinae</taxon>
        <taxon>Lentivirus</taxon>
        <taxon>Lentivirus humimdef1</taxon>
    </lineage>
</organism>
<name>Q001H8_HV1</name>
<proteinExistence type="predicted"/>
<sequence>CTRPYKKTKRRIQIGPGRAFVTDIQGDLRLAYC</sequence>